<reference evidence="2 3" key="1">
    <citation type="submission" date="2019-01" db="EMBL/GenBank/DDBJ databases">
        <title>Ktedonosporobacter rubrisoli SCAWS-G2.</title>
        <authorList>
            <person name="Huang Y."/>
            <person name="Yan B."/>
        </authorList>
    </citation>
    <scope>NUCLEOTIDE SEQUENCE [LARGE SCALE GENOMIC DNA]</scope>
    <source>
        <strain evidence="2 3">SCAWS-G2</strain>
    </source>
</reference>
<organism evidence="2 3">
    <name type="scientific">Ktedonosporobacter rubrisoli</name>
    <dbReference type="NCBI Taxonomy" id="2509675"/>
    <lineage>
        <taxon>Bacteria</taxon>
        <taxon>Bacillati</taxon>
        <taxon>Chloroflexota</taxon>
        <taxon>Ktedonobacteria</taxon>
        <taxon>Ktedonobacterales</taxon>
        <taxon>Ktedonosporobacteraceae</taxon>
        <taxon>Ktedonosporobacter</taxon>
    </lineage>
</organism>
<accession>A0A4P6JR58</accession>
<dbReference type="KEGG" id="kbs:EPA93_15200"/>
<evidence type="ECO:0000313" key="3">
    <source>
        <dbReference type="Proteomes" id="UP000290365"/>
    </source>
</evidence>
<protein>
    <submittedName>
        <fullName evidence="2">Uncharacterized protein</fullName>
    </submittedName>
</protein>
<dbReference type="EMBL" id="CP035758">
    <property type="protein sequence ID" value="QBD77266.1"/>
    <property type="molecule type" value="Genomic_DNA"/>
</dbReference>
<evidence type="ECO:0000256" key="1">
    <source>
        <dbReference type="SAM" id="Phobius"/>
    </source>
</evidence>
<feature type="transmembrane region" description="Helical" evidence="1">
    <location>
        <begin position="117"/>
        <end position="141"/>
    </location>
</feature>
<keyword evidence="1" id="KW-0812">Transmembrane</keyword>
<proteinExistence type="predicted"/>
<name>A0A4P6JR58_KTERU</name>
<dbReference type="Proteomes" id="UP000290365">
    <property type="component" value="Chromosome"/>
</dbReference>
<keyword evidence="1" id="KW-1133">Transmembrane helix</keyword>
<keyword evidence="1" id="KW-0472">Membrane</keyword>
<sequence length="143" mass="16215">MEKASCTEQLERAEHGDTLQTESPYATQLIPVASSIFSFLCEDELHAAFSNALSERLRAQCNQLYSLAHLLPSLLQTRSALNMFFDEQYPPLNGNATVLPQETSSQILLIQQRWRKWLIYCGLALICMLIGFDIFGLLILYGR</sequence>
<gene>
    <name evidence="2" type="ORF">EPA93_15200</name>
</gene>
<dbReference type="AlphaFoldDB" id="A0A4P6JR58"/>
<evidence type="ECO:0000313" key="2">
    <source>
        <dbReference type="EMBL" id="QBD77266.1"/>
    </source>
</evidence>
<keyword evidence="3" id="KW-1185">Reference proteome</keyword>
<dbReference type="RefSeq" id="WP_129888329.1">
    <property type="nucleotide sequence ID" value="NZ_CP035758.1"/>
</dbReference>